<dbReference type="InterPro" id="IPR002723">
    <property type="entry name" value="BpsA_C"/>
</dbReference>
<dbReference type="GO" id="GO:0008168">
    <property type="term" value="F:methyltransferase activity"/>
    <property type="evidence" value="ECO:0007669"/>
    <property type="project" value="UniProtKB-KW"/>
</dbReference>
<dbReference type="GO" id="GO:0032259">
    <property type="term" value="P:methylation"/>
    <property type="evidence" value="ECO:0007669"/>
    <property type="project" value="UniProtKB-KW"/>
</dbReference>
<dbReference type="AlphaFoldDB" id="A0A0C2G1Z3"/>
<dbReference type="InterPro" id="IPR051720">
    <property type="entry name" value="rRNA_MeTrfase/Polyamine_Synth"/>
</dbReference>
<evidence type="ECO:0000313" key="3">
    <source>
        <dbReference type="Proteomes" id="UP000031675"/>
    </source>
</evidence>
<dbReference type="SUPFAM" id="SSF53335">
    <property type="entry name" value="S-adenosyl-L-methionine-dependent methyltransferases"/>
    <property type="match status" value="1"/>
</dbReference>
<sequence>MTDLLTGHGVGAARLHRVLAALADGGWWSPRELVRRTAVAHRGVQAVLDALAGEVAWDTEGARVRLLRPEDYAASERPEPADPVAHLLDGFAEAAAELGRLVDEAPASRTDLDHVAATAGTALRRALLLHSRFALEGAQLLCVGDHDLTSLAATLVHPGLRAVVVDIDERMLAYIDDAARRLGLPVHCHFADLRLGLPEAVRGQADLAFTDPPYTPDGVELFVRRGLEGLASPQLGRLLLAYGASETTPALTAKTQSRLSALGLVTEALWPDFNRYLGAEAIGAASDMYVLRPTGRTPSAGRGTGAKARLYSRGSNAAEATGALGASEARAVLQRTGAETAVGEWPRAALEPAAGPDGGRESPAPHRVRLETWLESPAEAGHAAVNLTGGWDDLLGRALLAAPGPEAAAVVPASHTCVRDQAGQRELADLLAPRFRVRFLRGTPQPRLTTVQAVENTEGDGWAEELLLHCQRRAHGRLTATLRAGLVRVSSAAGRPVNKRTARQAVAAAVPWISGHTLLDLPAHRMPRLRAAAADLVARTITTEDETQAG</sequence>
<evidence type="ECO:0000313" key="2">
    <source>
        <dbReference type="EMBL" id="KIH97353.1"/>
    </source>
</evidence>
<feature type="domain" description="N(4)-bis(aminopropyl)spermidine synthase C-terminal" evidence="1">
    <location>
        <begin position="100"/>
        <end position="282"/>
    </location>
</feature>
<dbReference type="GO" id="GO:0003676">
    <property type="term" value="F:nucleic acid binding"/>
    <property type="evidence" value="ECO:0007669"/>
    <property type="project" value="InterPro"/>
</dbReference>
<dbReference type="Proteomes" id="UP000031675">
    <property type="component" value="Unassembled WGS sequence"/>
</dbReference>
<dbReference type="GO" id="GO:0006596">
    <property type="term" value="P:polyamine biosynthetic process"/>
    <property type="evidence" value="ECO:0007669"/>
    <property type="project" value="TreeGrafter"/>
</dbReference>
<dbReference type="EMBL" id="JROO01000039">
    <property type="protein sequence ID" value="KIH97353.1"/>
    <property type="molecule type" value="Genomic_DNA"/>
</dbReference>
<dbReference type="Gene3D" id="3.40.50.150">
    <property type="entry name" value="Vaccinia Virus protein VP39"/>
    <property type="match status" value="1"/>
</dbReference>
<dbReference type="Pfam" id="PF01861">
    <property type="entry name" value="BpsA_C"/>
    <property type="match status" value="1"/>
</dbReference>
<dbReference type="PROSITE" id="PS00092">
    <property type="entry name" value="N6_MTASE"/>
    <property type="match status" value="1"/>
</dbReference>
<reference evidence="3" key="1">
    <citation type="journal article" date="2015" name="Chem. Biol.">
        <title>Structure, bioactivity, and resistance mechanism of streptomonomicin, an unusual lasso Peptide from an understudied halophilic actinomycete.</title>
        <authorList>
            <person name="Metelev M."/>
            <person name="Tietz J.I."/>
            <person name="Melby J.O."/>
            <person name="Blair P.M."/>
            <person name="Zhu L."/>
            <person name="Livnat I."/>
            <person name="Severinov K."/>
            <person name="Mitchell D.A."/>
        </authorList>
    </citation>
    <scope>NUCLEOTIDE SEQUENCE [LARGE SCALE GENOMIC DNA]</scope>
    <source>
        <strain evidence="3">YIM 90003</strain>
    </source>
</reference>
<protein>
    <submittedName>
        <fullName evidence="2">Methyltransferase</fullName>
    </submittedName>
</protein>
<proteinExistence type="predicted"/>
<keyword evidence="2" id="KW-0489">Methyltransferase</keyword>
<dbReference type="PANTHER" id="PTHR23290:SF0">
    <property type="entry name" value="RRNA N6-ADENOSINE-METHYLTRANSFERASE METTL5"/>
    <property type="match status" value="1"/>
</dbReference>
<comment type="caution">
    <text evidence="2">The sequence shown here is derived from an EMBL/GenBank/DDBJ whole genome shotgun (WGS) entry which is preliminary data.</text>
</comment>
<dbReference type="PANTHER" id="PTHR23290">
    <property type="entry name" value="RRNA N6-ADENOSINE-METHYLTRANSFERASE METTL5"/>
    <property type="match status" value="1"/>
</dbReference>
<accession>A0A0C2G1Z3</accession>
<keyword evidence="2" id="KW-0808">Transferase</keyword>
<dbReference type="InterPro" id="IPR002052">
    <property type="entry name" value="DNA_methylase_N6_adenine_CS"/>
</dbReference>
<organism evidence="2 3">
    <name type="scientific">Streptomonospora alba</name>
    <dbReference type="NCBI Taxonomy" id="183763"/>
    <lineage>
        <taxon>Bacteria</taxon>
        <taxon>Bacillati</taxon>
        <taxon>Actinomycetota</taxon>
        <taxon>Actinomycetes</taxon>
        <taxon>Streptosporangiales</taxon>
        <taxon>Nocardiopsidaceae</taxon>
        <taxon>Streptomonospora</taxon>
    </lineage>
</organism>
<dbReference type="STRING" id="183763.LP52_19695"/>
<dbReference type="InterPro" id="IPR029063">
    <property type="entry name" value="SAM-dependent_MTases_sf"/>
</dbReference>
<name>A0A0C2G1Z3_9ACTN</name>
<keyword evidence="3" id="KW-1185">Reference proteome</keyword>
<gene>
    <name evidence="2" type="ORF">LP52_19695</name>
</gene>
<evidence type="ECO:0000259" key="1">
    <source>
        <dbReference type="Pfam" id="PF01861"/>
    </source>
</evidence>